<dbReference type="EMBL" id="JAZHOV010000003">
    <property type="protein sequence ID" value="MEF2254630.1"/>
    <property type="molecule type" value="Genomic_DNA"/>
</dbReference>
<keyword evidence="5" id="KW-0808">Transferase</keyword>
<keyword evidence="4" id="KW-0597">Phosphoprotein</keyword>
<evidence type="ECO:0000256" key="7">
    <source>
        <dbReference type="ARBA" id="ARBA00022777"/>
    </source>
</evidence>
<dbReference type="GO" id="GO:0016301">
    <property type="term" value="F:kinase activity"/>
    <property type="evidence" value="ECO:0007669"/>
    <property type="project" value="UniProtKB-KW"/>
</dbReference>
<evidence type="ECO:0000256" key="3">
    <source>
        <dbReference type="ARBA" id="ARBA00012438"/>
    </source>
</evidence>
<comment type="subcellular location">
    <subcellularLocation>
        <location evidence="2">Cell membrane</location>
    </subcellularLocation>
</comment>
<keyword evidence="7 13" id="KW-0418">Kinase</keyword>
<feature type="domain" description="Histidine kinase" evidence="12">
    <location>
        <begin position="118"/>
        <end position="327"/>
    </location>
</feature>
<dbReference type="InterPro" id="IPR003594">
    <property type="entry name" value="HATPase_dom"/>
</dbReference>
<evidence type="ECO:0000256" key="2">
    <source>
        <dbReference type="ARBA" id="ARBA00004236"/>
    </source>
</evidence>
<dbReference type="PANTHER" id="PTHR42878:SF7">
    <property type="entry name" value="SENSOR HISTIDINE KINASE GLRK"/>
    <property type="match status" value="1"/>
</dbReference>
<keyword evidence="11" id="KW-0812">Transmembrane</keyword>
<dbReference type="Pfam" id="PF00512">
    <property type="entry name" value="HisKA"/>
    <property type="match status" value="1"/>
</dbReference>
<evidence type="ECO:0000256" key="8">
    <source>
        <dbReference type="ARBA" id="ARBA00022840"/>
    </source>
</evidence>
<accession>A0ABU7V4T1</accession>
<keyword evidence="11" id="KW-0472">Membrane</keyword>
<dbReference type="PROSITE" id="PS50109">
    <property type="entry name" value="HIS_KIN"/>
    <property type="match status" value="1"/>
</dbReference>
<keyword evidence="6" id="KW-0547">Nucleotide-binding</keyword>
<reference evidence="13 14" key="1">
    <citation type="submission" date="2024-01" db="EMBL/GenBank/DDBJ databases">
        <title>the genome sequence of strain Microbacterium schleiferi NBRC 15075.</title>
        <authorList>
            <person name="Ding Y."/>
            <person name="Zhang G."/>
        </authorList>
    </citation>
    <scope>NUCLEOTIDE SEQUENCE [LARGE SCALE GENOMIC DNA]</scope>
    <source>
        <strain evidence="13 14">NBRC 15075</strain>
    </source>
</reference>
<evidence type="ECO:0000256" key="9">
    <source>
        <dbReference type="ARBA" id="ARBA00023012"/>
    </source>
</evidence>
<proteinExistence type="predicted"/>
<dbReference type="InterPro" id="IPR036097">
    <property type="entry name" value="HisK_dim/P_sf"/>
</dbReference>
<dbReference type="InterPro" id="IPR005467">
    <property type="entry name" value="His_kinase_dom"/>
</dbReference>
<sequence>MTSPEAADRRRVQRAAFSVGVWVAAASAIVIALGVSVLVAVILLRARVEGDEHGTGFPGDHRGSGDDLVVDVDRVLPWVIGLGILGVVVLSLIAWFAARRAVRPLGEALRLQRNFVADASHELRTPLTTLTSRIQIAQRRLERGGDVAEALDQLRSDADAMNDMLTDLLMAAEGKADTTALAPVGEAMDAAVSRLQPLADESGVTLEVFSTDRAVRMPLPTLTRILMAVVDNAIQHSPRGAVVTIAAAATRDDVEIRASDQGSGIDPADAERIFERFARGSETGRRRGFGLGLALVRDVLTRYAGRIEVESTSSGGTTFLIALPSPRV</sequence>
<dbReference type="SMART" id="SM00387">
    <property type="entry name" value="HATPase_c"/>
    <property type="match status" value="1"/>
</dbReference>
<dbReference type="Proteomes" id="UP001351900">
    <property type="component" value="Unassembled WGS sequence"/>
</dbReference>
<evidence type="ECO:0000256" key="5">
    <source>
        <dbReference type="ARBA" id="ARBA00022679"/>
    </source>
</evidence>
<feature type="transmembrane region" description="Helical" evidence="11">
    <location>
        <begin position="21"/>
        <end position="44"/>
    </location>
</feature>
<dbReference type="PRINTS" id="PR00344">
    <property type="entry name" value="BCTRLSENSOR"/>
</dbReference>
<comment type="catalytic activity">
    <reaction evidence="1">
        <text>ATP + protein L-histidine = ADP + protein N-phospho-L-histidine.</text>
        <dbReference type="EC" id="2.7.13.3"/>
    </reaction>
</comment>
<evidence type="ECO:0000313" key="13">
    <source>
        <dbReference type="EMBL" id="MEF2254630.1"/>
    </source>
</evidence>
<dbReference type="InterPro" id="IPR036890">
    <property type="entry name" value="HATPase_C_sf"/>
</dbReference>
<dbReference type="CDD" id="cd00082">
    <property type="entry name" value="HisKA"/>
    <property type="match status" value="1"/>
</dbReference>
<evidence type="ECO:0000259" key="12">
    <source>
        <dbReference type="PROSITE" id="PS50109"/>
    </source>
</evidence>
<evidence type="ECO:0000256" key="4">
    <source>
        <dbReference type="ARBA" id="ARBA00022553"/>
    </source>
</evidence>
<name>A0ABU7V4T1_9MICO</name>
<keyword evidence="8" id="KW-0067">ATP-binding</keyword>
<dbReference type="Pfam" id="PF02518">
    <property type="entry name" value="HATPase_c"/>
    <property type="match status" value="1"/>
</dbReference>
<keyword evidence="11" id="KW-1133">Transmembrane helix</keyword>
<dbReference type="Gene3D" id="3.30.565.10">
    <property type="entry name" value="Histidine kinase-like ATPase, C-terminal domain"/>
    <property type="match status" value="1"/>
</dbReference>
<feature type="transmembrane region" description="Helical" evidence="11">
    <location>
        <begin position="75"/>
        <end position="98"/>
    </location>
</feature>
<evidence type="ECO:0000313" key="14">
    <source>
        <dbReference type="Proteomes" id="UP001351900"/>
    </source>
</evidence>
<evidence type="ECO:0000256" key="11">
    <source>
        <dbReference type="SAM" id="Phobius"/>
    </source>
</evidence>
<organism evidence="13 14">
    <name type="scientific">Microbacterium schleiferi</name>
    <dbReference type="NCBI Taxonomy" id="69362"/>
    <lineage>
        <taxon>Bacteria</taxon>
        <taxon>Bacillati</taxon>
        <taxon>Actinomycetota</taxon>
        <taxon>Actinomycetes</taxon>
        <taxon>Micrococcales</taxon>
        <taxon>Microbacteriaceae</taxon>
        <taxon>Microbacterium</taxon>
    </lineage>
</organism>
<evidence type="ECO:0000256" key="1">
    <source>
        <dbReference type="ARBA" id="ARBA00000085"/>
    </source>
</evidence>
<protein>
    <recommendedName>
        <fullName evidence="10">Sensor-like histidine kinase SenX3</fullName>
        <ecNumber evidence="3">2.7.13.3</ecNumber>
    </recommendedName>
</protein>
<dbReference type="SMART" id="SM00388">
    <property type="entry name" value="HisKA"/>
    <property type="match status" value="1"/>
</dbReference>
<dbReference type="InterPro" id="IPR004358">
    <property type="entry name" value="Sig_transdc_His_kin-like_C"/>
</dbReference>
<comment type="caution">
    <text evidence="13">The sequence shown here is derived from an EMBL/GenBank/DDBJ whole genome shotgun (WGS) entry which is preliminary data.</text>
</comment>
<dbReference type="InterPro" id="IPR050351">
    <property type="entry name" value="BphY/WalK/GraS-like"/>
</dbReference>
<evidence type="ECO:0000256" key="10">
    <source>
        <dbReference type="ARBA" id="ARBA00039401"/>
    </source>
</evidence>
<evidence type="ECO:0000256" key="6">
    <source>
        <dbReference type="ARBA" id="ARBA00022741"/>
    </source>
</evidence>
<dbReference type="SUPFAM" id="SSF55874">
    <property type="entry name" value="ATPase domain of HSP90 chaperone/DNA topoisomerase II/histidine kinase"/>
    <property type="match status" value="1"/>
</dbReference>
<dbReference type="PANTHER" id="PTHR42878">
    <property type="entry name" value="TWO-COMPONENT HISTIDINE KINASE"/>
    <property type="match status" value="1"/>
</dbReference>
<dbReference type="SUPFAM" id="SSF47384">
    <property type="entry name" value="Homodimeric domain of signal transducing histidine kinase"/>
    <property type="match status" value="1"/>
</dbReference>
<keyword evidence="14" id="KW-1185">Reference proteome</keyword>
<dbReference type="CDD" id="cd00075">
    <property type="entry name" value="HATPase"/>
    <property type="match status" value="1"/>
</dbReference>
<keyword evidence="9" id="KW-0902">Two-component regulatory system</keyword>
<gene>
    <name evidence="13" type="ORF">V2V91_05695</name>
</gene>
<dbReference type="EC" id="2.7.13.3" evidence="3"/>
<dbReference type="InterPro" id="IPR003661">
    <property type="entry name" value="HisK_dim/P_dom"/>
</dbReference>
<dbReference type="Gene3D" id="1.10.287.130">
    <property type="match status" value="1"/>
</dbReference>
<dbReference type="RefSeq" id="WP_331791135.1">
    <property type="nucleotide sequence ID" value="NZ_BAAAUO010000004.1"/>
</dbReference>